<keyword evidence="9" id="KW-1185">Reference proteome</keyword>
<evidence type="ECO:0000259" key="7">
    <source>
        <dbReference type="PROSITE" id="PS50950"/>
    </source>
</evidence>
<comment type="caution">
    <text evidence="8">The sequence shown here is derived from an EMBL/GenBank/DDBJ whole genome shotgun (WGS) entry which is preliminary data.</text>
</comment>
<dbReference type="Pfam" id="PF05485">
    <property type="entry name" value="THAP"/>
    <property type="match status" value="1"/>
</dbReference>
<gene>
    <name evidence="8" type="ORF">HHI36_012130</name>
</gene>
<dbReference type="InterPro" id="IPR006612">
    <property type="entry name" value="THAP_Znf"/>
</dbReference>
<dbReference type="PANTHER" id="PTHR46600">
    <property type="entry name" value="THAP DOMAIN-CONTAINING"/>
    <property type="match status" value="1"/>
</dbReference>
<evidence type="ECO:0000313" key="8">
    <source>
        <dbReference type="EMBL" id="KAL3276763.1"/>
    </source>
</evidence>
<evidence type="ECO:0000256" key="1">
    <source>
        <dbReference type="ARBA" id="ARBA00022723"/>
    </source>
</evidence>
<dbReference type="InterPro" id="IPR026516">
    <property type="entry name" value="THAP1/10"/>
</dbReference>
<evidence type="ECO:0000256" key="3">
    <source>
        <dbReference type="ARBA" id="ARBA00022833"/>
    </source>
</evidence>
<evidence type="ECO:0000256" key="2">
    <source>
        <dbReference type="ARBA" id="ARBA00022771"/>
    </source>
</evidence>
<keyword evidence="6" id="KW-0175">Coiled coil</keyword>
<sequence length="265" mass="30838">MVYCSAINCESSSESGPKKVRMFFFPVDPTRREKWVQNTGRVFWKPRVSSRLCEHHFEESQFTLRPSDNARILKRDAVPTLFEVRSTKYIEDKGLKDQTAGPSEVTADHNFEKSKLNTVSSVLSSSTNSQIEKDSRLTLPLLGENFSSNQDEKVTEKIQSGQREKEHSISKKHQKRLNYKYQKAKIKQKLLNIKPSDLETPRIARHYLNMAKQALKNQTEKIKQLRKEVRRSYIRRERLTKIARIANKTKKNSKSNETITLLVNI</sequence>
<keyword evidence="4 5" id="KW-0238">DNA-binding</keyword>
<accession>A0ABD2NDD6</accession>
<feature type="domain" description="THAP-type" evidence="7">
    <location>
        <begin position="1"/>
        <end position="82"/>
    </location>
</feature>
<dbReference type="Proteomes" id="UP001516400">
    <property type="component" value="Unassembled WGS sequence"/>
</dbReference>
<evidence type="ECO:0000313" key="9">
    <source>
        <dbReference type="Proteomes" id="UP001516400"/>
    </source>
</evidence>
<reference evidence="8 9" key="1">
    <citation type="journal article" date="2021" name="BMC Biol.">
        <title>Horizontally acquired antibacterial genes associated with adaptive radiation of ladybird beetles.</title>
        <authorList>
            <person name="Li H.S."/>
            <person name="Tang X.F."/>
            <person name="Huang Y.H."/>
            <person name="Xu Z.Y."/>
            <person name="Chen M.L."/>
            <person name="Du X.Y."/>
            <person name="Qiu B.Y."/>
            <person name="Chen P.T."/>
            <person name="Zhang W."/>
            <person name="Slipinski A."/>
            <person name="Escalona H.E."/>
            <person name="Waterhouse R.M."/>
            <person name="Zwick A."/>
            <person name="Pang H."/>
        </authorList>
    </citation>
    <scope>NUCLEOTIDE SEQUENCE [LARGE SCALE GENOMIC DNA]</scope>
    <source>
        <strain evidence="8">SYSU2018</strain>
    </source>
</reference>
<feature type="coiled-coil region" evidence="6">
    <location>
        <begin position="208"/>
        <end position="235"/>
    </location>
</feature>
<evidence type="ECO:0000256" key="6">
    <source>
        <dbReference type="SAM" id="Coils"/>
    </source>
</evidence>
<keyword evidence="1" id="KW-0479">Metal-binding</keyword>
<dbReference type="AlphaFoldDB" id="A0ABD2NDD6"/>
<evidence type="ECO:0000256" key="4">
    <source>
        <dbReference type="ARBA" id="ARBA00023125"/>
    </source>
</evidence>
<organism evidence="8 9">
    <name type="scientific">Cryptolaemus montrouzieri</name>
    <dbReference type="NCBI Taxonomy" id="559131"/>
    <lineage>
        <taxon>Eukaryota</taxon>
        <taxon>Metazoa</taxon>
        <taxon>Ecdysozoa</taxon>
        <taxon>Arthropoda</taxon>
        <taxon>Hexapoda</taxon>
        <taxon>Insecta</taxon>
        <taxon>Pterygota</taxon>
        <taxon>Neoptera</taxon>
        <taxon>Endopterygota</taxon>
        <taxon>Coleoptera</taxon>
        <taxon>Polyphaga</taxon>
        <taxon>Cucujiformia</taxon>
        <taxon>Coccinelloidea</taxon>
        <taxon>Coccinellidae</taxon>
        <taxon>Scymninae</taxon>
        <taxon>Scymnini</taxon>
        <taxon>Cryptolaemus</taxon>
    </lineage>
</organism>
<name>A0ABD2NDD6_9CUCU</name>
<dbReference type="GO" id="GO:0003677">
    <property type="term" value="F:DNA binding"/>
    <property type="evidence" value="ECO:0007669"/>
    <property type="project" value="UniProtKB-UniRule"/>
</dbReference>
<keyword evidence="3" id="KW-0862">Zinc</keyword>
<dbReference type="Gene3D" id="6.20.210.20">
    <property type="entry name" value="THAP domain"/>
    <property type="match status" value="1"/>
</dbReference>
<dbReference type="EMBL" id="JABFTP020000103">
    <property type="protein sequence ID" value="KAL3276763.1"/>
    <property type="molecule type" value="Genomic_DNA"/>
</dbReference>
<dbReference type="SUPFAM" id="SSF57716">
    <property type="entry name" value="Glucocorticoid receptor-like (DNA-binding domain)"/>
    <property type="match status" value="1"/>
</dbReference>
<dbReference type="SMART" id="SM00980">
    <property type="entry name" value="THAP"/>
    <property type="match status" value="1"/>
</dbReference>
<proteinExistence type="predicted"/>
<dbReference type="PROSITE" id="PS50950">
    <property type="entry name" value="ZF_THAP"/>
    <property type="match status" value="1"/>
</dbReference>
<dbReference type="PANTHER" id="PTHR46600:SF11">
    <property type="entry name" value="THAP DOMAIN-CONTAINING PROTEIN 10"/>
    <property type="match status" value="1"/>
</dbReference>
<dbReference type="GO" id="GO:0008270">
    <property type="term" value="F:zinc ion binding"/>
    <property type="evidence" value="ECO:0007669"/>
    <property type="project" value="UniProtKB-KW"/>
</dbReference>
<protein>
    <recommendedName>
        <fullName evidence="7">THAP-type domain-containing protein</fullName>
    </recommendedName>
</protein>
<evidence type="ECO:0000256" key="5">
    <source>
        <dbReference type="PROSITE-ProRule" id="PRU00309"/>
    </source>
</evidence>
<dbReference type="SMART" id="SM00692">
    <property type="entry name" value="DM3"/>
    <property type="match status" value="1"/>
</dbReference>
<keyword evidence="2 5" id="KW-0863">Zinc-finger</keyword>
<dbReference type="InterPro" id="IPR038441">
    <property type="entry name" value="THAP_Znf_sf"/>
</dbReference>